<dbReference type="Gene3D" id="3.40.50.10740">
    <property type="entry name" value="Class I glutamine amidotransferase-like"/>
    <property type="match status" value="1"/>
</dbReference>
<dbReference type="EMBL" id="FMXR01000015">
    <property type="protein sequence ID" value="SDB27622.1"/>
    <property type="molecule type" value="Genomic_DNA"/>
</dbReference>
<evidence type="ECO:0000256" key="6">
    <source>
        <dbReference type="PIRSR" id="PIRSR028757-1"/>
    </source>
</evidence>
<dbReference type="GO" id="GO:0006508">
    <property type="term" value="P:proteolysis"/>
    <property type="evidence" value="ECO:0007669"/>
    <property type="project" value="UniProtKB-KW"/>
</dbReference>
<keyword evidence="5" id="KW-0720">Serine protease</keyword>
<feature type="active site" description="Nucleophile" evidence="6">
    <location>
        <position position="115"/>
    </location>
</feature>
<evidence type="ECO:0000256" key="5">
    <source>
        <dbReference type="ARBA" id="ARBA00022825"/>
    </source>
</evidence>
<dbReference type="PIRSF" id="PIRSF028757">
    <property type="entry name" value="LD-carboxypeptidase"/>
    <property type="match status" value="1"/>
</dbReference>
<evidence type="ECO:0000256" key="3">
    <source>
        <dbReference type="ARBA" id="ARBA00022670"/>
    </source>
</evidence>
<accession>A0A1G6C411</accession>
<dbReference type="GO" id="GO:0004180">
    <property type="term" value="F:carboxypeptidase activity"/>
    <property type="evidence" value="ECO:0007669"/>
    <property type="project" value="UniProtKB-KW"/>
</dbReference>
<feature type="active site" description="Charge relay system" evidence="6">
    <location>
        <position position="244"/>
    </location>
</feature>
<keyword evidence="10" id="KW-1185">Reference proteome</keyword>
<keyword evidence="4" id="KW-0378">Hydrolase</keyword>
<feature type="domain" description="LD-carboxypeptidase N-terminal" evidence="7">
    <location>
        <begin position="13"/>
        <end position="135"/>
    </location>
</feature>
<dbReference type="InterPro" id="IPR040449">
    <property type="entry name" value="Peptidase_S66_N"/>
</dbReference>
<dbReference type="SUPFAM" id="SSF52317">
    <property type="entry name" value="Class I glutamine amidotransferase-like"/>
    <property type="match status" value="1"/>
</dbReference>
<evidence type="ECO:0000256" key="1">
    <source>
        <dbReference type="ARBA" id="ARBA00010233"/>
    </source>
</evidence>
<dbReference type="RefSeq" id="WP_090174274.1">
    <property type="nucleotide sequence ID" value="NZ_FMXR01000015.1"/>
</dbReference>
<keyword evidence="2 9" id="KW-0121">Carboxypeptidase</keyword>
<dbReference type="Gene3D" id="3.50.30.60">
    <property type="entry name" value="LD-carboxypeptidase A C-terminal domain-like"/>
    <property type="match status" value="1"/>
</dbReference>
<feature type="domain" description="LD-carboxypeptidase C-terminal" evidence="8">
    <location>
        <begin position="205"/>
        <end position="325"/>
    </location>
</feature>
<dbReference type="GO" id="GO:0008236">
    <property type="term" value="F:serine-type peptidase activity"/>
    <property type="evidence" value="ECO:0007669"/>
    <property type="project" value="UniProtKB-KW"/>
</dbReference>
<dbReference type="SUPFAM" id="SSF141986">
    <property type="entry name" value="LD-carboxypeptidase A C-terminal domain-like"/>
    <property type="match status" value="1"/>
</dbReference>
<dbReference type="OrthoDB" id="9807329at2"/>
<dbReference type="CDD" id="cd07062">
    <property type="entry name" value="Peptidase_S66_mccF_like"/>
    <property type="match status" value="1"/>
</dbReference>
<dbReference type="Pfam" id="PF17676">
    <property type="entry name" value="Peptidase_S66C"/>
    <property type="match status" value="1"/>
</dbReference>
<dbReference type="STRING" id="1732.SAMN02910417_02056"/>
<dbReference type="Pfam" id="PF02016">
    <property type="entry name" value="Peptidase_S66"/>
    <property type="match status" value="1"/>
</dbReference>
<evidence type="ECO:0000313" key="9">
    <source>
        <dbReference type="EMBL" id="SDB27622.1"/>
    </source>
</evidence>
<dbReference type="InterPro" id="IPR027461">
    <property type="entry name" value="Carboxypeptidase_A_C_sf"/>
</dbReference>
<evidence type="ECO:0000313" key="10">
    <source>
        <dbReference type="Proteomes" id="UP000199228"/>
    </source>
</evidence>
<name>A0A1G6C411_EUBOX</name>
<dbReference type="InterPro" id="IPR027478">
    <property type="entry name" value="LdcA_N"/>
</dbReference>
<evidence type="ECO:0000259" key="8">
    <source>
        <dbReference type="Pfam" id="PF17676"/>
    </source>
</evidence>
<keyword evidence="3" id="KW-0645">Protease</keyword>
<dbReference type="AlphaFoldDB" id="A0A1G6C411"/>
<evidence type="ECO:0000256" key="2">
    <source>
        <dbReference type="ARBA" id="ARBA00022645"/>
    </source>
</evidence>
<dbReference type="InterPro" id="IPR029062">
    <property type="entry name" value="Class_I_gatase-like"/>
</dbReference>
<evidence type="ECO:0000259" key="7">
    <source>
        <dbReference type="Pfam" id="PF02016"/>
    </source>
</evidence>
<proteinExistence type="inferred from homology"/>
<evidence type="ECO:0000256" key="4">
    <source>
        <dbReference type="ARBA" id="ARBA00022801"/>
    </source>
</evidence>
<protein>
    <submittedName>
        <fullName evidence="9">Muramoyltetrapeptide carboxypeptidase LdcA (Peptidoglycan recycling)</fullName>
    </submittedName>
</protein>
<organism evidence="9 10">
    <name type="scientific">Eubacterium oxidoreducens</name>
    <dbReference type="NCBI Taxonomy" id="1732"/>
    <lineage>
        <taxon>Bacteria</taxon>
        <taxon>Bacillati</taxon>
        <taxon>Bacillota</taxon>
        <taxon>Clostridia</taxon>
        <taxon>Eubacteriales</taxon>
        <taxon>Eubacteriaceae</taxon>
        <taxon>Eubacterium</taxon>
    </lineage>
</organism>
<reference evidence="9 10" key="1">
    <citation type="submission" date="2016-10" db="EMBL/GenBank/DDBJ databases">
        <authorList>
            <person name="de Groot N.N."/>
        </authorList>
    </citation>
    <scope>NUCLEOTIDE SEQUENCE [LARGE SCALE GENOMIC DNA]</scope>
    <source>
        <strain evidence="9 10">DSM 3217</strain>
    </source>
</reference>
<feature type="active site" description="Charge relay system" evidence="6">
    <location>
        <position position="312"/>
    </location>
</feature>
<gene>
    <name evidence="9" type="ORF">SAMN02910417_02056</name>
</gene>
<dbReference type="InterPro" id="IPR003507">
    <property type="entry name" value="S66_fam"/>
</dbReference>
<dbReference type="Proteomes" id="UP000199228">
    <property type="component" value="Unassembled WGS sequence"/>
</dbReference>
<dbReference type="PANTHER" id="PTHR30237">
    <property type="entry name" value="MURAMOYLTETRAPEPTIDE CARBOXYPEPTIDASE"/>
    <property type="match status" value="1"/>
</dbReference>
<dbReference type="PANTHER" id="PTHR30237:SF2">
    <property type="entry name" value="MUREIN TETRAPEPTIDE CARBOXYPEPTIDASE"/>
    <property type="match status" value="1"/>
</dbReference>
<comment type="similarity">
    <text evidence="1">Belongs to the peptidase S66 family.</text>
</comment>
<sequence length="341" mass="38231">MRYPKFLEEHGTIGFVAPAFGCNIEPYKSGFEHSIEKWKEMGHSVWLGPNVYEGSGIGISNTPKACADELMMAFCDDQSDVLISCGGGELMCEILSHMDFERIKNAEPKWYMGYSDNTNFTFLLTTLCNVASIYGPCAATFGMEPWHRALYDAYGVLRGTNLTVHGYDKWEMESLKSEDNPLAPYNCTNDKHLIYGQKEDRVHMEGRMIGGCLDCLSNLVGTGYDQVKLFNSLYGEDGIIWFLECCDLNVMSIRRALWQLDEAGWFRGASGFIIGRPMLYDQPMFGLDQYEAVKGILGKYNVPIVMDCDFGHLPPSMPLICGSYAVIDAIGDEITVDMKII</sequence>
<dbReference type="InterPro" id="IPR040921">
    <property type="entry name" value="Peptidase_S66C"/>
</dbReference>